<proteinExistence type="predicted"/>
<evidence type="ECO:0000313" key="1">
    <source>
        <dbReference type="EMBL" id="AZE50410.1"/>
    </source>
</evidence>
<dbReference type="EMBL" id="CP027753">
    <property type="protein sequence ID" value="AZE50410.1"/>
    <property type="molecule type" value="Genomic_DNA"/>
</dbReference>
<dbReference type="AlphaFoldDB" id="A0A3G7TTP9"/>
<sequence>MSTQALILGSGVSAGLAANILSRQYDLTLATILGTPSSPIPEMLPRRTFFDALGVSAEEECEAVAAVAPKLETVRWVRSGDSQVRSLRSTSDYLVYEKGCLAAWLISRAKTLGVSINIDNTFQSERTLHEREVIFDCRGRKAVADDDSYVHQVLKNPATHFTYAIVRRPEKTNPGHMEVLSSVPVKGVEATLFAIPIGAFHMSIGLSYRSDISLTTSDVFVAAHAHLGLDFSVQDIHTMGTARPSVIETSTREKHRYPLGETERSTCPLYEYGVMASLSRILTFSGMRSLPESALLRPSSSEVAPPMFLESFSYEQI</sequence>
<protein>
    <submittedName>
        <fullName evidence="1">Uncharacterized protein</fullName>
    </submittedName>
</protein>
<accession>A0A3G7TTP9</accession>
<name>A0A3G7TTP9_9PSED</name>
<reference evidence="1 2" key="1">
    <citation type="submission" date="2018-03" db="EMBL/GenBank/DDBJ databases">
        <title>Diversity of phytobeneficial traits revealed by whole-genome analysis of worldwide-isolated phenazine-producing Pseudomonas spp.</title>
        <authorList>
            <person name="Biessy A."/>
            <person name="Novinscak A."/>
            <person name="Blom J."/>
            <person name="Leger G."/>
            <person name="Thomashow L.S."/>
            <person name="Cazorla F.M."/>
            <person name="Josic D."/>
            <person name="Filion M."/>
        </authorList>
    </citation>
    <scope>NUCLEOTIDE SEQUENCE [LARGE SCALE GENOMIC DNA]</scope>
    <source>
        <strain evidence="1 2">B25</strain>
    </source>
</reference>
<organism evidence="1 2">
    <name type="scientific">Pseudomonas chlororaphis</name>
    <dbReference type="NCBI Taxonomy" id="587753"/>
    <lineage>
        <taxon>Bacteria</taxon>
        <taxon>Pseudomonadati</taxon>
        <taxon>Pseudomonadota</taxon>
        <taxon>Gammaproteobacteria</taxon>
        <taxon>Pseudomonadales</taxon>
        <taxon>Pseudomonadaceae</taxon>
        <taxon>Pseudomonas</taxon>
    </lineage>
</organism>
<dbReference type="RefSeq" id="WP_124321830.1">
    <property type="nucleotide sequence ID" value="NZ_CP027753.1"/>
</dbReference>
<gene>
    <name evidence="1" type="ORF">C4K04_4755</name>
</gene>
<dbReference type="Proteomes" id="UP000268048">
    <property type="component" value="Chromosome"/>
</dbReference>
<evidence type="ECO:0000313" key="2">
    <source>
        <dbReference type="Proteomes" id="UP000268048"/>
    </source>
</evidence>